<feature type="compositionally biased region" description="Basic and acidic residues" evidence="5">
    <location>
        <begin position="576"/>
        <end position="597"/>
    </location>
</feature>
<feature type="region of interest" description="Disordered" evidence="5">
    <location>
        <begin position="1157"/>
        <end position="1300"/>
    </location>
</feature>
<feature type="region of interest" description="Disordered" evidence="5">
    <location>
        <begin position="51"/>
        <end position="145"/>
    </location>
</feature>
<dbReference type="PANTHER" id="PTHR45740:SF4">
    <property type="entry name" value="PROTEIN MONO-ADP-RIBOSYLTRANSFERASE PARP11"/>
    <property type="match status" value="1"/>
</dbReference>
<evidence type="ECO:0000259" key="6">
    <source>
        <dbReference type="PROSITE" id="PS50103"/>
    </source>
</evidence>
<accession>A0AAE0T5V4</accession>
<dbReference type="GO" id="GO:0005634">
    <property type="term" value="C:nucleus"/>
    <property type="evidence" value="ECO:0007669"/>
    <property type="project" value="UniProtKB-SubCell"/>
</dbReference>
<evidence type="ECO:0000313" key="10">
    <source>
        <dbReference type="Proteomes" id="UP001195483"/>
    </source>
</evidence>
<evidence type="ECO:0000313" key="9">
    <source>
        <dbReference type="EMBL" id="KAK3603835.1"/>
    </source>
</evidence>
<feature type="region of interest" description="Disordered" evidence="5">
    <location>
        <begin position="1323"/>
        <end position="1351"/>
    </location>
</feature>
<dbReference type="GO" id="GO:1990404">
    <property type="term" value="F:NAD+-protein mono-ADP-ribosyltransferase activity"/>
    <property type="evidence" value="ECO:0007669"/>
    <property type="project" value="TreeGrafter"/>
</dbReference>
<evidence type="ECO:0000256" key="4">
    <source>
        <dbReference type="PROSITE-ProRule" id="PRU00723"/>
    </source>
</evidence>
<feature type="domain" description="WWE" evidence="7">
    <location>
        <begin position="764"/>
        <end position="844"/>
    </location>
</feature>
<feature type="compositionally biased region" description="Basic and acidic residues" evidence="5">
    <location>
        <begin position="7"/>
        <end position="29"/>
    </location>
</feature>
<feature type="compositionally biased region" description="Basic residues" evidence="5">
    <location>
        <begin position="59"/>
        <end position="75"/>
    </location>
</feature>
<evidence type="ECO:0000256" key="5">
    <source>
        <dbReference type="SAM" id="MobiDB-lite"/>
    </source>
</evidence>
<feature type="compositionally biased region" description="Polar residues" evidence="5">
    <location>
        <begin position="1203"/>
        <end position="1228"/>
    </location>
</feature>
<feature type="compositionally biased region" description="Polar residues" evidence="5">
    <location>
        <begin position="524"/>
        <end position="539"/>
    </location>
</feature>
<feature type="compositionally biased region" description="Polar residues" evidence="5">
    <location>
        <begin position="1330"/>
        <end position="1343"/>
    </location>
</feature>
<dbReference type="Gene3D" id="3.30.1370.210">
    <property type="match status" value="1"/>
</dbReference>
<feature type="domain" description="C3H1-type" evidence="6">
    <location>
        <begin position="652"/>
        <end position="678"/>
    </location>
</feature>
<name>A0AAE0T5V4_9BIVA</name>
<dbReference type="SUPFAM" id="SSF56399">
    <property type="entry name" value="ADP-ribosylation"/>
    <property type="match status" value="1"/>
</dbReference>
<reference evidence="9" key="1">
    <citation type="journal article" date="2021" name="Genome Biol. Evol.">
        <title>A High-Quality Reference Genome for a Parasitic Bivalve with Doubly Uniparental Inheritance (Bivalvia: Unionida).</title>
        <authorList>
            <person name="Smith C.H."/>
        </authorList>
    </citation>
    <scope>NUCLEOTIDE SEQUENCE</scope>
    <source>
        <strain evidence="9">CHS0354</strain>
    </source>
</reference>
<dbReference type="CDD" id="cd01439">
    <property type="entry name" value="TCCD_inducible_PARP_like"/>
    <property type="match status" value="1"/>
</dbReference>
<evidence type="ECO:0000259" key="7">
    <source>
        <dbReference type="PROSITE" id="PS50918"/>
    </source>
</evidence>
<feature type="zinc finger region" description="C3H1-type" evidence="4">
    <location>
        <begin position="332"/>
        <end position="354"/>
    </location>
</feature>
<proteinExistence type="inferred from homology"/>
<dbReference type="PROSITE" id="PS50103">
    <property type="entry name" value="ZF_C3H1"/>
    <property type="match status" value="2"/>
</dbReference>
<dbReference type="Gene3D" id="3.30.720.50">
    <property type="match status" value="1"/>
</dbReference>
<evidence type="ECO:0000259" key="8">
    <source>
        <dbReference type="PROSITE" id="PS51059"/>
    </source>
</evidence>
<dbReference type="PANTHER" id="PTHR45740">
    <property type="entry name" value="POLY [ADP-RIBOSE] POLYMERASE"/>
    <property type="match status" value="1"/>
</dbReference>
<organism evidence="9 10">
    <name type="scientific">Potamilus streckersoni</name>
    <dbReference type="NCBI Taxonomy" id="2493646"/>
    <lineage>
        <taxon>Eukaryota</taxon>
        <taxon>Metazoa</taxon>
        <taxon>Spiralia</taxon>
        <taxon>Lophotrochozoa</taxon>
        <taxon>Mollusca</taxon>
        <taxon>Bivalvia</taxon>
        <taxon>Autobranchia</taxon>
        <taxon>Heteroconchia</taxon>
        <taxon>Palaeoheterodonta</taxon>
        <taxon>Unionida</taxon>
        <taxon>Unionoidea</taxon>
        <taxon>Unionidae</taxon>
        <taxon>Ambleminae</taxon>
        <taxon>Lampsilini</taxon>
        <taxon>Potamilus</taxon>
    </lineage>
</organism>
<comment type="subcellular location">
    <subcellularLocation>
        <location evidence="1">Nucleus</location>
    </subcellularLocation>
</comment>
<dbReference type="Pfam" id="PF00644">
    <property type="entry name" value="PARP"/>
    <property type="match status" value="1"/>
</dbReference>
<dbReference type="Pfam" id="PF02825">
    <property type="entry name" value="WWE"/>
    <property type="match status" value="1"/>
</dbReference>
<dbReference type="GO" id="GO:0008270">
    <property type="term" value="F:zinc ion binding"/>
    <property type="evidence" value="ECO:0007669"/>
    <property type="project" value="UniProtKB-KW"/>
</dbReference>
<dbReference type="Proteomes" id="UP001195483">
    <property type="component" value="Unassembled WGS sequence"/>
</dbReference>
<dbReference type="InterPro" id="IPR000571">
    <property type="entry name" value="Znf_CCCH"/>
</dbReference>
<dbReference type="InterPro" id="IPR004170">
    <property type="entry name" value="WWE_dom"/>
</dbReference>
<feature type="compositionally biased region" description="Low complexity" evidence="5">
    <location>
        <begin position="1291"/>
        <end position="1300"/>
    </location>
</feature>
<keyword evidence="4" id="KW-0863">Zinc-finger</keyword>
<feature type="domain" description="PARP catalytic" evidence="8">
    <location>
        <begin position="874"/>
        <end position="1096"/>
    </location>
</feature>
<comment type="similarity">
    <text evidence="3">Belongs to the ARTD/PARP family.</text>
</comment>
<keyword evidence="2" id="KW-0539">Nucleus</keyword>
<dbReference type="SUPFAM" id="SSF117839">
    <property type="entry name" value="WWE domain"/>
    <property type="match status" value="1"/>
</dbReference>
<feature type="compositionally biased region" description="Basic and acidic residues" evidence="5">
    <location>
        <begin position="540"/>
        <end position="561"/>
    </location>
</feature>
<keyword evidence="10" id="KW-1185">Reference proteome</keyword>
<feature type="compositionally biased region" description="Low complexity" evidence="5">
    <location>
        <begin position="1157"/>
        <end position="1180"/>
    </location>
</feature>
<sequence>MSKRRKQLWDNERQQFDHDNPGSWARNHDISSLEADQESFHFVNRGRNRWQRREGLNRQRGHSGRAQRGSCRKKNGGYASSTDGANPISHDKNKIQCQGQNNRSGEKEDRLWENRSSGRGKRRGTYSRSRVSCHGRDGNRGRGREANTGKAFCFERFFEGMPESSSETSDYSGSEYESEFEGSTYRWRVRGRRKEKNRIGGRGGQTGGVFYSERFSEYLSGESEYEDSDRDDNSEFERPVTCPDENEVFEYFIKEVGCPSSLTNIANSSLFPKECNISGWFQSHQSRFILFERKGRIHFIVPFYKEATFCFSYNGLNKNNHCYKSDCPHAHVCKDFIGGSCKEGNKCQFSHNFLDGENSGLIYKLGLNMFSNDEIRLIYSHRFPRVCRKHLLEHICHRPVCAYLHICCDSLLGKCKLESTCPWGHSLRTVQNQYVLKAYNLAHWKEQLIKKIIFTPFPFITDSGNTTGKESSSLSSKESMLEKTKWYEYEHIKVAHSRNNLHEEQNRKPRSRSKSRDITHGRNRSSTSYSRQRCGQDTCNLREEHKSRCRSKSRDATEGHNRSSTPHRRYGQDILNLREEHKTRCRSKSRDATDGHKRSSTPYSCQRYGQDDFLNLQKEQKKKCSCRSKPRDASKECKSSPTSDLVLEMDTAQSNPVCDSYLVGKCKAAGCTYLHIDNIRLPYIWQIKISDKWLTLDKLQMNKVERDYCNKKSACQIMICYGGSNFTAMLTFPKTDIKTAVVTMKGQVPKSISVRRLSTTSYAEGTNLSGQASFKTQWRWFYLDDFGTWCLFESELLQFTLEQKYTRKCQETYLFCRQNFSYQIDFKHMKQTNMDTGKERELLRRPLFVSEDDVESKHYPVSISIPTGANTPFPSSWVPWDLAHKFELVKLQQDSTEFKGVEDSFFTTLFRSKFRINNICRVQNMDLWTAYCGQKKSMKGNLERCGQAKNVDERKLFHGTDSLDSVRGICTNCFDFRVCGKNGTVYGKGAYFACDASYSHNYTKSSVVTKERYMFLAEVLVGEYTTGCASYTRPPNKLGGIGHLLFDSCVDSMNNPSIFVVFDLKQCYPKYLICYINLEEVTVKEATSVRPNKNTTQHQSAQSASNLQRTYSSFNVNSSPAPQTSIKSILKNSSSFTQPASLQKTFSSSFSLIETSSSASTSPIPRSPSSSRGPSSDTVSHPASLQRTSSSSVKSARSASPALSQVSPSTIRGTSTNTVSHPASLQRTSLSSVKLSGSNSPASPQMSYSVTSSPSSHTVNHQVSVPRISSSSSPSVPSTNFTSSADLQRPHSVTSSSSSYTVNHSNFHTASFGVSSSIHSSQLPSHRSFDYNSQMSQGKSNNGKKSDCCIL</sequence>
<dbReference type="InterPro" id="IPR037197">
    <property type="entry name" value="WWE_dom_sf"/>
</dbReference>
<dbReference type="PROSITE" id="PS51059">
    <property type="entry name" value="PARP_CATALYTIC"/>
    <property type="match status" value="1"/>
</dbReference>
<dbReference type="Gene3D" id="3.90.228.10">
    <property type="match status" value="1"/>
</dbReference>
<gene>
    <name evidence="9" type="ORF">CHS0354_042842</name>
</gene>
<keyword evidence="4" id="KW-0479">Metal-binding</keyword>
<dbReference type="InterPro" id="IPR051712">
    <property type="entry name" value="ARTD-AVP"/>
</dbReference>
<dbReference type="EMBL" id="JAEAOA010002358">
    <property type="protein sequence ID" value="KAK3603835.1"/>
    <property type="molecule type" value="Genomic_DNA"/>
</dbReference>
<dbReference type="GO" id="GO:0003950">
    <property type="term" value="F:NAD+ poly-ADP-ribosyltransferase activity"/>
    <property type="evidence" value="ECO:0007669"/>
    <property type="project" value="InterPro"/>
</dbReference>
<evidence type="ECO:0000256" key="2">
    <source>
        <dbReference type="ARBA" id="ARBA00023242"/>
    </source>
</evidence>
<feature type="compositionally biased region" description="Low complexity" evidence="5">
    <location>
        <begin position="1229"/>
        <end position="1256"/>
    </location>
</feature>
<reference evidence="9" key="3">
    <citation type="submission" date="2023-05" db="EMBL/GenBank/DDBJ databases">
        <authorList>
            <person name="Smith C.H."/>
        </authorList>
    </citation>
    <scope>NUCLEOTIDE SEQUENCE</scope>
    <source>
        <strain evidence="9">CHS0354</strain>
        <tissue evidence="9">Mantle</tissue>
    </source>
</reference>
<feature type="zinc finger region" description="C3H1-type" evidence="4">
    <location>
        <begin position="652"/>
        <end position="678"/>
    </location>
</feature>
<feature type="region of interest" description="Disordered" evidence="5">
    <location>
        <begin position="1"/>
        <end position="29"/>
    </location>
</feature>
<evidence type="ECO:0000256" key="3">
    <source>
        <dbReference type="ARBA" id="ARBA00024347"/>
    </source>
</evidence>
<feature type="compositionally biased region" description="Basic and acidic residues" evidence="5">
    <location>
        <begin position="134"/>
        <end position="145"/>
    </location>
</feature>
<feature type="domain" description="C3H1-type" evidence="6">
    <location>
        <begin position="332"/>
        <end position="354"/>
    </location>
</feature>
<comment type="caution">
    <text evidence="9">The sequence shown here is derived from an EMBL/GenBank/DDBJ whole genome shotgun (WGS) entry which is preliminary data.</text>
</comment>
<keyword evidence="4" id="KW-0862">Zinc</keyword>
<dbReference type="InterPro" id="IPR012317">
    <property type="entry name" value="Poly(ADP-ribose)pol_cat_dom"/>
</dbReference>
<feature type="region of interest" description="Disordered" evidence="5">
    <location>
        <begin position="497"/>
        <end position="603"/>
    </location>
</feature>
<protein>
    <submittedName>
        <fullName evidence="9">Uncharacterized protein</fullName>
    </submittedName>
</protein>
<dbReference type="PROSITE" id="PS50918">
    <property type="entry name" value="WWE"/>
    <property type="match status" value="1"/>
</dbReference>
<feature type="compositionally biased region" description="Low complexity" evidence="5">
    <location>
        <begin position="1263"/>
        <end position="1278"/>
    </location>
</feature>
<feature type="compositionally biased region" description="Low complexity" evidence="5">
    <location>
        <begin position="1189"/>
        <end position="1202"/>
    </location>
</feature>
<evidence type="ECO:0000256" key="1">
    <source>
        <dbReference type="ARBA" id="ARBA00004123"/>
    </source>
</evidence>
<feature type="compositionally biased region" description="Basic and acidic residues" evidence="5">
    <location>
        <begin position="104"/>
        <end position="113"/>
    </location>
</feature>
<reference evidence="9" key="2">
    <citation type="journal article" date="2021" name="Genome Biol. Evol.">
        <title>Developing a high-quality reference genome for a parasitic bivalve with doubly uniparental inheritance (Bivalvia: Unionida).</title>
        <authorList>
            <person name="Smith C.H."/>
        </authorList>
    </citation>
    <scope>NUCLEOTIDE SEQUENCE</scope>
    <source>
        <strain evidence="9">CHS0354</strain>
        <tissue evidence="9">Mantle</tissue>
    </source>
</reference>
<dbReference type="SMART" id="SM00356">
    <property type="entry name" value="ZnF_C3H1"/>
    <property type="match status" value="3"/>
</dbReference>